<dbReference type="RefSeq" id="WP_247982423.1">
    <property type="nucleotide sequence ID" value="NZ_CP078076.1"/>
</dbReference>
<gene>
    <name evidence="4" type="ORF">KV394_04675</name>
</gene>
<dbReference type="CDD" id="cd04301">
    <property type="entry name" value="NAT_SF"/>
    <property type="match status" value="1"/>
</dbReference>
<dbReference type="PANTHER" id="PTHR43072">
    <property type="entry name" value="N-ACETYLTRANSFERASE"/>
    <property type="match status" value="1"/>
</dbReference>
<proteinExistence type="predicted"/>
<protein>
    <submittedName>
        <fullName evidence="4">GNAT family N-acetyltransferase</fullName>
    </submittedName>
</protein>
<name>A0ABY4ICG1_9MICO</name>
<dbReference type="InterPro" id="IPR016181">
    <property type="entry name" value="Acyl_CoA_acyltransferase"/>
</dbReference>
<dbReference type="Pfam" id="PF00583">
    <property type="entry name" value="Acetyltransf_1"/>
    <property type="match status" value="1"/>
</dbReference>
<evidence type="ECO:0000313" key="5">
    <source>
        <dbReference type="Proteomes" id="UP000831467"/>
    </source>
</evidence>
<feature type="domain" description="N-acetyltransferase" evidence="3">
    <location>
        <begin position="4"/>
        <end position="165"/>
    </location>
</feature>
<evidence type="ECO:0000256" key="1">
    <source>
        <dbReference type="ARBA" id="ARBA00022679"/>
    </source>
</evidence>
<organism evidence="4 5">
    <name type="scientific">Microbacterium sufflavum</name>
    <dbReference type="NCBI Taxonomy" id="2851649"/>
    <lineage>
        <taxon>Bacteria</taxon>
        <taxon>Bacillati</taxon>
        <taxon>Actinomycetota</taxon>
        <taxon>Actinomycetes</taxon>
        <taxon>Micrococcales</taxon>
        <taxon>Microbacteriaceae</taxon>
        <taxon>Microbacterium</taxon>
    </lineage>
</organism>
<keyword evidence="5" id="KW-1185">Reference proteome</keyword>
<accession>A0ABY4ICG1</accession>
<sequence length="179" mass="19702">MTAVQLRPAHDADLDTITEIHNHAVVHTTAIWNEEAVDRADRAAWLADRTARGYPVIVAADDTGVLGYASYAQWRPHSGYRLTVEHSVYVRGDQRGRGIGRTLMEELIAHARTAGMHVMIGGVESGNAASIALHERLGFREVGRMPQVGAKFGRWLDLSMLQLVLDDRPSPDARPGTED</sequence>
<dbReference type="SUPFAM" id="SSF55729">
    <property type="entry name" value="Acyl-CoA N-acyltransferases (Nat)"/>
    <property type="match status" value="1"/>
</dbReference>
<dbReference type="Proteomes" id="UP000831467">
    <property type="component" value="Chromosome"/>
</dbReference>
<evidence type="ECO:0000259" key="3">
    <source>
        <dbReference type="PROSITE" id="PS51186"/>
    </source>
</evidence>
<keyword evidence="2" id="KW-0012">Acyltransferase</keyword>
<dbReference type="EMBL" id="CP078076">
    <property type="protein sequence ID" value="UPL10440.1"/>
    <property type="molecule type" value="Genomic_DNA"/>
</dbReference>
<evidence type="ECO:0000256" key="2">
    <source>
        <dbReference type="ARBA" id="ARBA00023315"/>
    </source>
</evidence>
<dbReference type="Gene3D" id="3.40.630.30">
    <property type="match status" value="1"/>
</dbReference>
<keyword evidence="1" id="KW-0808">Transferase</keyword>
<evidence type="ECO:0000313" key="4">
    <source>
        <dbReference type="EMBL" id="UPL10440.1"/>
    </source>
</evidence>
<dbReference type="PROSITE" id="PS51186">
    <property type="entry name" value="GNAT"/>
    <property type="match status" value="1"/>
</dbReference>
<reference evidence="4 5" key="1">
    <citation type="submission" date="2021-06" db="EMBL/GenBank/DDBJ databases">
        <title>Genome-based taxonomic framework of Microbacterium strains isolated from marine environment, the description of four new species and reclassification of four preexisting species.</title>
        <authorList>
            <person name="Lee S.D."/>
            <person name="Kim S.-M."/>
            <person name="Byeon Y.-S."/>
            <person name="Yang H.L."/>
            <person name="Kim I.S."/>
        </authorList>
    </citation>
    <scope>NUCLEOTIDE SEQUENCE [LARGE SCALE GENOMIC DNA]</scope>
    <source>
        <strain evidence="4 5">SSW1-51</strain>
    </source>
</reference>
<dbReference type="PANTHER" id="PTHR43072:SF23">
    <property type="entry name" value="UPF0039 PROTEIN C11D3.02C"/>
    <property type="match status" value="1"/>
</dbReference>
<dbReference type="InterPro" id="IPR000182">
    <property type="entry name" value="GNAT_dom"/>
</dbReference>